<reference evidence="14" key="1">
    <citation type="submission" date="2019-08" db="EMBL/GenBank/DDBJ databases">
        <title>Reference gene set and small RNA set construction with multiple tissues from Davidia involucrata Baill.</title>
        <authorList>
            <person name="Yang H."/>
            <person name="Zhou C."/>
            <person name="Li G."/>
            <person name="Wang J."/>
            <person name="Gao P."/>
            <person name="Wang M."/>
            <person name="Wang R."/>
            <person name="Zhao Y."/>
        </authorList>
    </citation>
    <scope>NUCLEOTIDE SEQUENCE</scope>
    <source>
        <tissue evidence="14">Mixed with DoveR01_LX</tissue>
    </source>
</reference>
<keyword evidence="9" id="KW-0833">Ubl conjugation pathway</keyword>
<evidence type="ECO:0000256" key="2">
    <source>
        <dbReference type="ARBA" id="ARBA00003861"/>
    </source>
</evidence>
<dbReference type="Gene3D" id="3.30.200.20">
    <property type="entry name" value="Phosphorylase Kinase, domain 1"/>
    <property type="match status" value="1"/>
</dbReference>
<evidence type="ECO:0000256" key="9">
    <source>
        <dbReference type="ARBA" id="ARBA00022786"/>
    </source>
</evidence>
<dbReference type="AlphaFoldDB" id="A0A5B7BWZ9"/>
<dbReference type="InterPro" id="IPR051348">
    <property type="entry name" value="U-box_ubiquitin_ligases"/>
</dbReference>
<evidence type="ECO:0000256" key="3">
    <source>
        <dbReference type="ARBA" id="ARBA00004906"/>
    </source>
</evidence>
<evidence type="ECO:0000256" key="4">
    <source>
        <dbReference type="ARBA" id="ARBA00012483"/>
    </source>
</evidence>
<dbReference type="CDD" id="cd01989">
    <property type="entry name" value="USP_STK_Ubox_N"/>
    <property type="match status" value="1"/>
</dbReference>
<dbReference type="FunFam" id="3.30.200.20:FF:000162">
    <property type="entry name" value="Adenine nucleotide alpha hydrolase-like domain kinase"/>
    <property type="match status" value="1"/>
</dbReference>
<evidence type="ECO:0000256" key="10">
    <source>
        <dbReference type="ARBA" id="ARBA00022840"/>
    </source>
</evidence>
<dbReference type="InterPro" id="IPR011009">
    <property type="entry name" value="Kinase-like_dom_sf"/>
</dbReference>
<dbReference type="Pfam" id="PF07714">
    <property type="entry name" value="PK_Tyr_Ser-Thr"/>
    <property type="match status" value="1"/>
</dbReference>
<dbReference type="PROSITE" id="PS51698">
    <property type="entry name" value="U_BOX"/>
    <property type="match status" value="1"/>
</dbReference>
<dbReference type="PROSITE" id="PS00108">
    <property type="entry name" value="PROTEIN_KINASE_ST"/>
    <property type="match status" value="1"/>
</dbReference>
<dbReference type="PROSITE" id="PS00107">
    <property type="entry name" value="PROTEIN_KINASE_ATP"/>
    <property type="match status" value="1"/>
</dbReference>
<dbReference type="InterPro" id="IPR017441">
    <property type="entry name" value="Protein_kinase_ATP_BS"/>
</dbReference>
<evidence type="ECO:0000256" key="1">
    <source>
        <dbReference type="ARBA" id="ARBA00000900"/>
    </source>
</evidence>
<dbReference type="GO" id="GO:0005524">
    <property type="term" value="F:ATP binding"/>
    <property type="evidence" value="ECO:0007669"/>
    <property type="project" value="UniProtKB-UniRule"/>
</dbReference>
<proteinExistence type="predicted"/>
<feature type="binding site" evidence="11">
    <location>
        <position position="443"/>
    </location>
    <ligand>
        <name>ATP</name>
        <dbReference type="ChEBI" id="CHEBI:30616"/>
    </ligand>
</feature>
<keyword evidence="7 11" id="KW-0547">Nucleotide-binding</keyword>
<evidence type="ECO:0000256" key="8">
    <source>
        <dbReference type="ARBA" id="ARBA00022777"/>
    </source>
</evidence>
<evidence type="ECO:0000256" key="11">
    <source>
        <dbReference type="PROSITE-ProRule" id="PRU10141"/>
    </source>
</evidence>
<accession>A0A5B7BWZ9</accession>
<dbReference type="InterPro" id="IPR003613">
    <property type="entry name" value="Ubox_domain"/>
</dbReference>
<dbReference type="GO" id="GO:0061630">
    <property type="term" value="F:ubiquitin protein ligase activity"/>
    <property type="evidence" value="ECO:0007669"/>
    <property type="project" value="UniProtKB-EC"/>
</dbReference>
<evidence type="ECO:0000259" key="13">
    <source>
        <dbReference type="PROSITE" id="PS51698"/>
    </source>
</evidence>
<evidence type="ECO:0000259" key="12">
    <source>
        <dbReference type="PROSITE" id="PS50011"/>
    </source>
</evidence>
<gene>
    <name evidence="14" type="ORF">Din_042863</name>
</gene>
<dbReference type="Gene3D" id="3.40.50.620">
    <property type="entry name" value="HUPs"/>
    <property type="match status" value="1"/>
</dbReference>
<dbReference type="PANTHER" id="PTHR45647">
    <property type="entry name" value="OS02G0152300 PROTEIN"/>
    <property type="match status" value="1"/>
</dbReference>
<evidence type="ECO:0000313" key="14">
    <source>
        <dbReference type="EMBL" id="MPA73422.1"/>
    </source>
</evidence>
<dbReference type="SMART" id="SM00504">
    <property type="entry name" value="Ubox"/>
    <property type="match status" value="1"/>
</dbReference>
<dbReference type="Pfam" id="PF04564">
    <property type="entry name" value="U-box"/>
    <property type="match status" value="1"/>
</dbReference>
<keyword evidence="6 14" id="KW-0808">Transferase</keyword>
<dbReference type="CDD" id="cd16655">
    <property type="entry name" value="RING-Ubox_WDSUB1-like"/>
    <property type="match status" value="1"/>
</dbReference>
<dbReference type="PROSITE" id="PS50011">
    <property type="entry name" value="PROTEIN_KINASE_DOM"/>
    <property type="match status" value="1"/>
</dbReference>
<keyword evidence="10 11" id="KW-0067">ATP-binding</keyword>
<feature type="domain" description="U-box" evidence="13">
    <location>
        <begin position="698"/>
        <end position="771"/>
    </location>
</feature>
<evidence type="ECO:0000256" key="5">
    <source>
        <dbReference type="ARBA" id="ARBA00022527"/>
    </source>
</evidence>
<dbReference type="EMBL" id="GHES01042863">
    <property type="protein sequence ID" value="MPA73422.1"/>
    <property type="molecule type" value="Transcribed_RNA"/>
</dbReference>
<dbReference type="InterPro" id="IPR000719">
    <property type="entry name" value="Prot_kinase_dom"/>
</dbReference>
<dbReference type="SUPFAM" id="SSF56112">
    <property type="entry name" value="Protein kinase-like (PK-like)"/>
    <property type="match status" value="1"/>
</dbReference>
<comment type="function">
    <text evidence="2">Functions as an E3 ubiquitin ligase.</text>
</comment>
<protein>
    <recommendedName>
        <fullName evidence="4">RING-type E3 ubiquitin transferase</fullName>
        <ecNumber evidence="4">2.3.2.27</ecNumber>
    </recommendedName>
</protein>
<dbReference type="SUPFAM" id="SSF57850">
    <property type="entry name" value="RING/U-box"/>
    <property type="match status" value="1"/>
</dbReference>
<evidence type="ECO:0000256" key="7">
    <source>
        <dbReference type="ARBA" id="ARBA00022741"/>
    </source>
</evidence>
<dbReference type="InterPro" id="IPR001245">
    <property type="entry name" value="Ser-Thr/Tyr_kinase_cat_dom"/>
</dbReference>
<dbReference type="InterPro" id="IPR013083">
    <property type="entry name" value="Znf_RING/FYVE/PHD"/>
</dbReference>
<keyword evidence="8" id="KW-0418">Kinase</keyword>
<dbReference type="GO" id="GO:0004674">
    <property type="term" value="F:protein serine/threonine kinase activity"/>
    <property type="evidence" value="ECO:0007669"/>
    <property type="project" value="UniProtKB-KW"/>
</dbReference>
<sequence length="773" mass="86788">MSVDVDCPPAATMSVAVAVKGGGGCLGGKGSRRAVRWAVENLMPNADRFVLVHIVPTITSIPTPSGDHIPVKELDANVVALYVQDMKVKYEEIFIPFKKLCKTRKVETLVLESDNPAPALLRYISDSGIRSLVLGSCCSNFIMRKLKGPRVPSIVLKHAPDTCDIYVVSRHRFITNSASPLPTSESISKHWWFTQRECGPRSIIKPKSGSYSSSVGCKAYNTSGASSMSAPSFLNSQAFTHGSSSIHSGAVQERSHQSLEDSISEIRTVKECPSVASIYTEQSDMQAEVEQLRLELQNTVSMYERACEDLVYAQNKVHLLSSECLEEARRVNAALKREETFRKIAAEEKEKHLEAVKEVEMARNLLAKEAYERQIAELKSLKESLEKQKIVEALFSNDKRYRRYTRDEIEMATDFFSETKIIGEGAYGKVYECNLDHTPVAIKVLQPDASDKKEEFLREVEVLSQLRHPHVVLLLGACPESGCLVYEYMENGSLDDHIYQRSGRPPLPWFVRFRIVFEVACGLAFLHNSKPEPIVHRDLKPGNILLDRNYVSKIGDVGLAKLISDVVPDNITEYRDSILAGTLHYMDPEYQRTGTIRPKSDLYAFGIITLQLLAARHPNGLLLKVENAITNGSLSDILDNSVTDWPLAEAEELAQIALKCSGLRCRDRPDLDTEVLPVLKKLADIADSRMKVERNNIQAPSHYYCPILQEVMDDPHIAADGFTYEHRAIKAWLERRNVSPVTKLRLQHTLLTPNHTLRSAIQEWRFRLTSSRA</sequence>
<name>A0A5B7BWZ9_DAVIN</name>
<comment type="catalytic activity">
    <reaction evidence="1">
        <text>S-ubiquitinyl-[E2 ubiquitin-conjugating enzyme]-L-cysteine + [acceptor protein]-L-lysine = [E2 ubiquitin-conjugating enzyme]-L-cysteine + N(6)-ubiquitinyl-[acceptor protein]-L-lysine.</text>
        <dbReference type="EC" id="2.3.2.27"/>
    </reaction>
</comment>
<comment type="pathway">
    <text evidence="3">Protein modification; protein ubiquitination.</text>
</comment>
<dbReference type="UniPathway" id="UPA00143"/>
<dbReference type="EC" id="2.3.2.27" evidence="4"/>
<dbReference type="PANTHER" id="PTHR45647:SF65">
    <property type="entry name" value="U-BOX DOMAIN-CONTAINING PROTEIN KINASE FAMILY PROTEIN"/>
    <property type="match status" value="1"/>
</dbReference>
<organism evidence="14">
    <name type="scientific">Davidia involucrata</name>
    <name type="common">Dove tree</name>
    <dbReference type="NCBI Taxonomy" id="16924"/>
    <lineage>
        <taxon>Eukaryota</taxon>
        <taxon>Viridiplantae</taxon>
        <taxon>Streptophyta</taxon>
        <taxon>Embryophyta</taxon>
        <taxon>Tracheophyta</taxon>
        <taxon>Spermatophyta</taxon>
        <taxon>Magnoliopsida</taxon>
        <taxon>eudicotyledons</taxon>
        <taxon>Gunneridae</taxon>
        <taxon>Pentapetalae</taxon>
        <taxon>asterids</taxon>
        <taxon>Cornales</taxon>
        <taxon>Nyssaceae</taxon>
        <taxon>Davidia</taxon>
    </lineage>
</organism>
<dbReference type="InterPro" id="IPR008271">
    <property type="entry name" value="Ser/Thr_kinase_AS"/>
</dbReference>
<dbReference type="Gene3D" id="3.30.40.10">
    <property type="entry name" value="Zinc/RING finger domain, C3HC4 (zinc finger)"/>
    <property type="match status" value="1"/>
</dbReference>
<feature type="domain" description="Protein kinase" evidence="12">
    <location>
        <begin position="416"/>
        <end position="679"/>
    </location>
</feature>
<dbReference type="Gene3D" id="1.10.510.10">
    <property type="entry name" value="Transferase(Phosphotransferase) domain 1"/>
    <property type="match status" value="1"/>
</dbReference>
<keyword evidence="5" id="KW-0723">Serine/threonine-protein kinase</keyword>
<dbReference type="GO" id="GO:0016567">
    <property type="term" value="P:protein ubiquitination"/>
    <property type="evidence" value="ECO:0007669"/>
    <property type="project" value="UniProtKB-UniPathway"/>
</dbReference>
<dbReference type="SUPFAM" id="SSF52402">
    <property type="entry name" value="Adenine nucleotide alpha hydrolases-like"/>
    <property type="match status" value="1"/>
</dbReference>
<evidence type="ECO:0000256" key="6">
    <source>
        <dbReference type="ARBA" id="ARBA00022679"/>
    </source>
</evidence>
<dbReference type="SMART" id="SM00220">
    <property type="entry name" value="S_TKc"/>
    <property type="match status" value="1"/>
</dbReference>
<dbReference type="InterPro" id="IPR014729">
    <property type="entry name" value="Rossmann-like_a/b/a_fold"/>
</dbReference>